<dbReference type="AlphaFoldDB" id="X0VQ31"/>
<organism evidence="1">
    <name type="scientific">marine sediment metagenome</name>
    <dbReference type="NCBI Taxonomy" id="412755"/>
    <lineage>
        <taxon>unclassified sequences</taxon>
        <taxon>metagenomes</taxon>
        <taxon>ecological metagenomes</taxon>
    </lineage>
</organism>
<protein>
    <submittedName>
        <fullName evidence="1">Uncharacterized protein</fullName>
    </submittedName>
</protein>
<reference evidence="1" key="1">
    <citation type="journal article" date="2014" name="Front. Microbiol.">
        <title>High frequency of phylogenetically diverse reductive dehalogenase-homologous genes in deep subseafloor sedimentary metagenomes.</title>
        <authorList>
            <person name="Kawai M."/>
            <person name="Futagami T."/>
            <person name="Toyoda A."/>
            <person name="Takaki Y."/>
            <person name="Nishi S."/>
            <person name="Hori S."/>
            <person name="Arai W."/>
            <person name="Tsubouchi T."/>
            <person name="Morono Y."/>
            <person name="Uchiyama I."/>
            <person name="Ito T."/>
            <person name="Fujiyama A."/>
            <person name="Inagaki F."/>
            <person name="Takami H."/>
        </authorList>
    </citation>
    <scope>NUCLEOTIDE SEQUENCE</scope>
    <source>
        <strain evidence="1">Expedition CK06-06</strain>
    </source>
</reference>
<dbReference type="GO" id="GO:0003824">
    <property type="term" value="F:catalytic activity"/>
    <property type="evidence" value="ECO:0007669"/>
    <property type="project" value="InterPro"/>
</dbReference>
<comment type="caution">
    <text evidence="1">The sequence shown here is derived from an EMBL/GenBank/DDBJ whole genome shotgun (WGS) entry which is preliminary data.</text>
</comment>
<name>X0VQ31_9ZZZZ</name>
<accession>X0VQ31</accession>
<dbReference type="InterPro" id="IPR014746">
    <property type="entry name" value="Gln_synth/guanido_kin_cat_dom"/>
</dbReference>
<gene>
    <name evidence="1" type="ORF">S01H1_34311</name>
</gene>
<proteinExistence type="predicted"/>
<sequence>TLKTEPVSVVVKKLVEDLRPAAKALDCSDYLEHCVEMAQGPSWADRQLAIFEETGDAREIVRRLTDKSRVSEQAPAQ</sequence>
<dbReference type="Gene3D" id="3.30.590.20">
    <property type="match status" value="1"/>
</dbReference>
<feature type="non-terminal residue" evidence="1">
    <location>
        <position position="1"/>
    </location>
</feature>
<evidence type="ECO:0000313" key="1">
    <source>
        <dbReference type="EMBL" id="GAG02676.1"/>
    </source>
</evidence>
<dbReference type="SUPFAM" id="SSF55931">
    <property type="entry name" value="Glutamine synthetase/guanido kinase"/>
    <property type="match status" value="1"/>
</dbReference>
<dbReference type="EMBL" id="BARS01021358">
    <property type="protein sequence ID" value="GAG02676.1"/>
    <property type="molecule type" value="Genomic_DNA"/>
</dbReference>